<feature type="binding site" evidence="2">
    <location>
        <begin position="176"/>
        <end position="183"/>
    </location>
    <ligand>
        <name>ATP</name>
        <dbReference type="ChEBI" id="CHEBI:30616"/>
    </ligand>
</feature>
<dbReference type="GO" id="GO:0005524">
    <property type="term" value="F:ATP binding"/>
    <property type="evidence" value="ECO:0007669"/>
    <property type="project" value="UniProtKB-KW"/>
</dbReference>
<evidence type="ECO:0000259" key="3">
    <source>
        <dbReference type="PROSITE" id="PS51459"/>
    </source>
</evidence>
<reference evidence="4 5" key="1">
    <citation type="submission" date="2020-07" db="EMBL/GenBank/DDBJ databases">
        <title>Sequencing the genomes of 1000 actinobacteria strains.</title>
        <authorList>
            <person name="Klenk H.-P."/>
        </authorList>
    </citation>
    <scope>NUCLEOTIDE SEQUENCE [LARGE SCALE GENOMIC DNA]</scope>
    <source>
        <strain evidence="4 5">DSM 15165</strain>
    </source>
</reference>
<organism evidence="4 5">
    <name type="scientific">Leifsonia shinshuensis</name>
    <dbReference type="NCBI Taxonomy" id="150026"/>
    <lineage>
        <taxon>Bacteria</taxon>
        <taxon>Bacillati</taxon>
        <taxon>Actinomycetota</taxon>
        <taxon>Actinomycetes</taxon>
        <taxon>Micrococcales</taxon>
        <taxon>Microbacteriaceae</taxon>
        <taxon>Leifsonia</taxon>
    </lineage>
</organism>
<proteinExistence type="predicted"/>
<evidence type="ECO:0000256" key="2">
    <source>
        <dbReference type="PIRSR" id="PIRSR640198-2"/>
    </source>
</evidence>
<feature type="active site" evidence="1">
    <location>
        <position position="172"/>
    </location>
</feature>
<comment type="caution">
    <text evidence="4">The sequence shown here is derived from an EMBL/GenBank/DDBJ whole genome shotgun (WGS) entry which is preliminary data.</text>
</comment>
<dbReference type="InterPro" id="IPR036597">
    <property type="entry name" value="Fido-like_dom_sf"/>
</dbReference>
<dbReference type="InterPro" id="IPR040198">
    <property type="entry name" value="Fido_containing"/>
</dbReference>
<gene>
    <name evidence="4" type="ORF">HNR13_003096</name>
</gene>
<dbReference type="AlphaFoldDB" id="A0A853CX28"/>
<evidence type="ECO:0000256" key="1">
    <source>
        <dbReference type="PIRSR" id="PIRSR640198-1"/>
    </source>
</evidence>
<dbReference type="SUPFAM" id="SSF140931">
    <property type="entry name" value="Fic-like"/>
    <property type="match status" value="1"/>
</dbReference>
<dbReference type="Gene3D" id="1.10.3290.10">
    <property type="entry name" value="Fido-like domain"/>
    <property type="match status" value="1"/>
</dbReference>
<accession>A0A853CX28</accession>
<dbReference type="PROSITE" id="PS51459">
    <property type="entry name" value="FIDO"/>
    <property type="match status" value="1"/>
</dbReference>
<dbReference type="Pfam" id="PF02661">
    <property type="entry name" value="Fic"/>
    <property type="match status" value="1"/>
</dbReference>
<protein>
    <submittedName>
        <fullName evidence="4">Fic family protein</fullName>
    </submittedName>
</protein>
<keyword evidence="2" id="KW-0547">Nucleotide-binding</keyword>
<feature type="domain" description="Fido" evidence="3">
    <location>
        <begin position="88"/>
        <end position="235"/>
    </location>
</feature>
<dbReference type="PANTHER" id="PTHR13504">
    <property type="entry name" value="FIDO DOMAIN-CONTAINING PROTEIN DDB_G0283145"/>
    <property type="match status" value="1"/>
</dbReference>
<name>A0A853CX28_9MICO</name>
<dbReference type="PANTHER" id="PTHR13504:SF38">
    <property type="entry name" value="FIDO DOMAIN-CONTAINING PROTEIN"/>
    <property type="match status" value="1"/>
</dbReference>
<feature type="binding site" evidence="2">
    <location>
        <begin position="214"/>
        <end position="215"/>
    </location>
    <ligand>
        <name>ATP</name>
        <dbReference type="ChEBI" id="CHEBI:30616"/>
    </ligand>
</feature>
<evidence type="ECO:0000313" key="4">
    <source>
        <dbReference type="EMBL" id="NYJ24809.1"/>
    </source>
</evidence>
<dbReference type="EMBL" id="JACCFL010000001">
    <property type="protein sequence ID" value="NYJ24809.1"/>
    <property type="molecule type" value="Genomic_DNA"/>
</dbReference>
<sequence length="347" mass="36981">MSSAVTAEAVEAAALLTRFDAEFGLSVLPFASILLRSESASSSQIENLTSGARAIAETELGERDTGNAPLIVRNVHAMQAALELSDALDGSGIIATHAALVEDHAPELTGGYRREQVWIGGSGVSPHGAAFVPPHHERVPAAMADLVAFTGRWDIPALLHAAIAHAQFETIHPIPDGNGRTGRAIVQAMLRRSRTTATVVVPVSAGLLHDVDGYYDALTAYRAGDLDPIVRAFTEAAGFAVRAGRDLAAAIDELRSRWEEMLTGLRSDSSARRVAALALEQPVLNVAVVEARLGLSAPGTYRAFEALVDRGVLRPANSRKRNRLWIADDMIQALDAFADRAARRSSF</sequence>
<dbReference type="InterPro" id="IPR003812">
    <property type="entry name" value="Fido"/>
</dbReference>
<dbReference type="Proteomes" id="UP000578352">
    <property type="component" value="Unassembled WGS sequence"/>
</dbReference>
<dbReference type="RefSeq" id="WP_218881241.1">
    <property type="nucleotide sequence ID" value="NZ_BAABEH010000001.1"/>
</dbReference>
<evidence type="ECO:0000313" key="5">
    <source>
        <dbReference type="Proteomes" id="UP000578352"/>
    </source>
</evidence>
<keyword evidence="2" id="KW-0067">ATP-binding</keyword>